<feature type="signal peptide" evidence="2">
    <location>
        <begin position="1"/>
        <end position="18"/>
    </location>
</feature>
<dbReference type="Proteomes" id="UP001529510">
    <property type="component" value="Unassembled WGS sequence"/>
</dbReference>
<comment type="caution">
    <text evidence="3">The sequence shown here is derived from an EMBL/GenBank/DDBJ whole genome shotgun (WGS) entry which is preliminary data.</text>
</comment>
<feature type="chain" id="PRO_5044842887" description="Arginine vasopressin receptor 2" evidence="2">
    <location>
        <begin position="19"/>
        <end position="65"/>
    </location>
</feature>
<evidence type="ECO:0000313" key="4">
    <source>
        <dbReference type="Proteomes" id="UP001529510"/>
    </source>
</evidence>
<feature type="region of interest" description="Disordered" evidence="1">
    <location>
        <begin position="44"/>
        <end position="65"/>
    </location>
</feature>
<evidence type="ECO:0008006" key="5">
    <source>
        <dbReference type="Google" id="ProtNLM"/>
    </source>
</evidence>
<proteinExistence type="predicted"/>
<sequence length="65" mass="7390">VAFTILMLLASLNSCTNPWIYTAFSSSVSRELLALLRCWPKLPRRSSMHDHSSDINTSTTKDNQY</sequence>
<feature type="compositionally biased region" description="Polar residues" evidence="1">
    <location>
        <begin position="54"/>
        <end position="65"/>
    </location>
</feature>
<keyword evidence="4" id="KW-1185">Reference proteome</keyword>
<gene>
    <name evidence="3" type="ORF">M9458_046280</name>
</gene>
<protein>
    <recommendedName>
        <fullName evidence="5">Arginine vasopressin receptor 2</fullName>
    </recommendedName>
</protein>
<name>A0ABD0N7W6_CIRMR</name>
<feature type="non-terminal residue" evidence="3">
    <location>
        <position position="1"/>
    </location>
</feature>
<dbReference type="Gene3D" id="1.20.1070.10">
    <property type="entry name" value="Rhodopsin 7-helix transmembrane proteins"/>
    <property type="match status" value="1"/>
</dbReference>
<dbReference type="SUPFAM" id="SSF81321">
    <property type="entry name" value="Family A G protein-coupled receptor-like"/>
    <property type="match status" value="1"/>
</dbReference>
<accession>A0ABD0N7W6</accession>
<reference evidence="3 4" key="1">
    <citation type="submission" date="2024-05" db="EMBL/GenBank/DDBJ databases">
        <title>Genome sequencing and assembly of Indian major carp, Cirrhinus mrigala (Hamilton, 1822).</title>
        <authorList>
            <person name="Mohindra V."/>
            <person name="Chowdhury L.M."/>
            <person name="Lal K."/>
            <person name="Jena J.K."/>
        </authorList>
    </citation>
    <scope>NUCLEOTIDE SEQUENCE [LARGE SCALE GENOMIC DNA]</scope>
    <source>
        <strain evidence="3">CM1030</strain>
        <tissue evidence="3">Blood</tissue>
    </source>
</reference>
<evidence type="ECO:0000313" key="3">
    <source>
        <dbReference type="EMBL" id="KAL0158204.1"/>
    </source>
</evidence>
<dbReference type="EMBL" id="JAMKFB020000023">
    <property type="protein sequence ID" value="KAL0158204.1"/>
    <property type="molecule type" value="Genomic_DNA"/>
</dbReference>
<keyword evidence="2" id="KW-0732">Signal</keyword>
<organism evidence="3 4">
    <name type="scientific">Cirrhinus mrigala</name>
    <name type="common">Mrigala</name>
    <dbReference type="NCBI Taxonomy" id="683832"/>
    <lineage>
        <taxon>Eukaryota</taxon>
        <taxon>Metazoa</taxon>
        <taxon>Chordata</taxon>
        <taxon>Craniata</taxon>
        <taxon>Vertebrata</taxon>
        <taxon>Euteleostomi</taxon>
        <taxon>Actinopterygii</taxon>
        <taxon>Neopterygii</taxon>
        <taxon>Teleostei</taxon>
        <taxon>Ostariophysi</taxon>
        <taxon>Cypriniformes</taxon>
        <taxon>Cyprinidae</taxon>
        <taxon>Labeoninae</taxon>
        <taxon>Labeonini</taxon>
        <taxon>Cirrhinus</taxon>
    </lineage>
</organism>
<evidence type="ECO:0000256" key="1">
    <source>
        <dbReference type="SAM" id="MobiDB-lite"/>
    </source>
</evidence>
<dbReference type="AlphaFoldDB" id="A0ABD0N7W6"/>
<evidence type="ECO:0000256" key="2">
    <source>
        <dbReference type="SAM" id="SignalP"/>
    </source>
</evidence>